<accession>A0A0D0F2C6</accession>
<sequence length="73" mass="8682">MEQYIYEDEYRGQKRKLLILSGEDGSGYRVFLQAKFIGLICPEVNKDIVIWRTDYDILKPIVRKIGEWIEKSN</sequence>
<comment type="caution">
    <text evidence="1">The sequence shown here is derived from an EMBL/GenBank/DDBJ whole genome shotgun (WGS) entry which is preliminary data.</text>
</comment>
<evidence type="ECO:0000313" key="1">
    <source>
        <dbReference type="EMBL" id="KIO75723.1"/>
    </source>
</evidence>
<dbReference type="OrthoDB" id="771883at2"/>
<reference evidence="1 2" key="1">
    <citation type="submission" date="2015-01" db="EMBL/GenBank/DDBJ databases">
        <title>Draft genome sequence of Pedobacter sp. NL19 isolated from sludge of an effluent treatment pond in an abandoned uranium mine.</title>
        <authorList>
            <person name="Santos T."/>
            <person name="Caetano T."/>
            <person name="Covas C."/>
            <person name="Cruz A."/>
            <person name="Mendo S."/>
        </authorList>
    </citation>
    <scope>NUCLEOTIDE SEQUENCE [LARGE SCALE GENOMIC DNA]</scope>
    <source>
        <strain evidence="1 2">NL19</strain>
    </source>
</reference>
<gene>
    <name evidence="1" type="ORF">TH53_19070</name>
</gene>
<keyword evidence="2" id="KW-1185">Reference proteome</keyword>
<dbReference type="STRING" id="1503925.TH53_19070"/>
<protein>
    <submittedName>
        <fullName evidence="1">Contig86, whole genome shotgun sequence</fullName>
    </submittedName>
</protein>
<dbReference type="EMBL" id="JXRA01000086">
    <property type="protein sequence ID" value="KIO75723.1"/>
    <property type="molecule type" value="Genomic_DNA"/>
</dbReference>
<evidence type="ECO:0000313" key="2">
    <source>
        <dbReference type="Proteomes" id="UP000032049"/>
    </source>
</evidence>
<dbReference type="RefSeq" id="WP_041884373.1">
    <property type="nucleotide sequence ID" value="NZ_CP157278.1"/>
</dbReference>
<proteinExistence type="predicted"/>
<name>A0A0D0F2C6_9SPHI</name>
<organism evidence="1 2">
    <name type="scientific">Pedobacter lusitanus</name>
    <dbReference type="NCBI Taxonomy" id="1503925"/>
    <lineage>
        <taxon>Bacteria</taxon>
        <taxon>Pseudomonadati</taxon>
        <taxon>Bacteroidota</taxon>
        <taxon>Sphingobacteriia</taxon>
        <taxon>Sphingobacteriales</taxon>
        <taxon>Sphingobacteriaceae</taxon>
        <taxon>Pedobacter</taxon>
    </lineage>
</organism>
<dbReference type="Proteomes" id="UP000032049">
    <property type="component" value="Unassembled WGS sequence"/>
</dbReference>
<dbReference type="AlphaFoldDB" id="A0A0D0F2C6"/>